<evidence type="ECO:0000256" key="8">
    <source>
        <dbReference type="PIRSR" id="PIRSR000105-1"/>
    </source>
</evidence>
<gene>
    <name evidence="11" type="ORF">FD14_GL001129</name>
</gene>
<dbReference type="Gene3D" id="3.40.50.720">
    <property type="entry name" value="NAD(P)-binding Rossmann-like Domain"/>
    <property type="match status" value="1"/>
</dbReference>
<proteinExistence type="predicted"/>
<feature type="domain" description="3-hydroxyacyl-CoA dehydrogenase C-terminal" evidence="9">
    <location>
        <begin position="188"/>
        <end position="285"/>
    </location>
</feature>
<dbReference type="SUPFAM" id="SSF48179">
    <property type="entry name" value="6-phosphogluconate dehydrogenase C-terminal domain-like"/>
    <property type="match status" value="1"/>
</dbReference>
<keyword evidence="12" id="KW-1185">Reference proteome</keyword>
<keyword evidence="4" id="KW-0560">Oxidoreductase</keyword>
<comment type="pathway">
    <text evidence="1">Lipid metabolism; fatty acid beta-oxidation.</text>
</comment>
<dbReference type="Pfam" id="PF02737">
    <property type="entry name" value="3HCDH_N"/>
    <property type="match status" value="1"/>
</dbReference>
<dbReference type="GO" id="GO:0070403">
    <property type="term" value="F:NAD+ binding"/>
    <property type="evidence" value="ECO:0007669"/>
    <property type="project" value="InterPro"/>
</dbReference>
<dbReference type="Pfam" id="PF00725">
    <property type="entry name" value="3HCDH"/>
    <property type="match status" value="1"/>
</dbReference>
<reference evidence="11 12" key="1">
    <citation type="journal article" date="2015" name="Genome Announc.">
        <title>Expanding the biotechnology potential of lactobacilli through comparative genomics of 213 strains and associated genera.</title>
        <authorList>
            <person name="Sun Z."/>
            <person name="Harris H.M."/>
            <person name="McCann A."/>
            <person name="Guo C."/>
            <person name="Argimon S."/>
            <person name="Zhang W."/>
            <person name="Yang X."/>
            <person name="Jeffery I.B."/>
            <person name="Cooney J.C."/>
            <person name="Kagawa T.F."/>
            <person name="Liu W."/>
            <person name="Song Y."/>
            <person name="Salvetti E."/>
            <person name="Wrobel A."/>
            <person name="Rasinkangas P."/>
            <person name="Parkhill J."/>
            <person name="Rea M.C."/>
            <person name="O'Sullivan O."/>
            <person name="Ritari J."/>
            <person name="Douillard F.P."/>
            <person name="Paul Ross R."/>
            <person name="Yang R."/>
            <person name="Briner A.E."/>
            <person name="Felis G.E."/>
            <person name="de Vos W.M."/>
            <person name="Barrangou R."/>
            <person name="Klaenhammer T.R."/>
            <person name="Caufield P.W."/>
            <person name="Cui Y."/>
            <person name="Zhang H."/>
            <person name="O'Toole P.W."/>
        </authorList>
    </citation>
    <scope>NUCLEOTIDE SEQUENCE [LARGE SCALE GENOMIC DNA]</scope>
    <source>
        <strain evidence="11 12">DSM 23365</strain>
    </source>
</reference>
<evidence type="ECO:0000256" key="3">
    <source>
        <dbReference type="ARBA" id="ARBA00022832"/>
    </source>
</evidence>
<dbReference type="STRING" id="1423804.FD14_GL001129"/>
<evidence type="ECO:0000256" key="7">
    <source>
        <dbReference type="ARBA" id="ARBA00049556"/>
    </source>
</evidence>
<evidence type="ECO:0000256" key="5">
    <source>
        <dbReference type="ARBA" id="ARBA00023027"/>
    </source>
</evidence>
<evidence type="ECO:0000256" key="2">
    <source>
        <dbReference type="ARBA" id="ARBA00005086"/>
    </source>
</evidence>
<organism evidence="11 12">
    <name type="scientific">Secundilactobacillus similis DSM 23365 = JCM 2765</name>
    <dbReference type="NCBI Taxonomy" id="1423804"/>
    <lineage>
        <taxon>Bacteria</taxon>
        <taxon>Bacillati</taxon>
        <taxon>Bacillota</taxon>
        <taxon>Bacilli</taxon>
        <taxon>Lactobacillales</taxon>
        <taxon>Lactobacillaceae</taxon>
        <taxon>Secundilactobacillus</taxon>
    </lineage>
</organism>
<dbReference type="PIRSF" id="PIRSF000105">
    <property type="entry name" value="HCDH"/>
    <property type="match status" value="1"/>
</dbReference>
<protein>
    <submittedName>
        <fullName evidence="11">3-hydroxyacyl-CoA dehydrogenase</fullName>
    </submittedName>
</protein>
<dbReference type="InterPro" id="IPR036291">
    <property type="entry name" value="NAD(P)-bd_dom_sf"/>
</dbReference>
<dbReference type="Proteomes" id="UP000051442">
    <property type="component" value="Unassembled WGS sequence"/>
</dbReference>
<name>A0A0R2F7S4_9LACO</name>
<dbReference type="SUPFAM" id="SSF51735">
    <property type="entry name" value="NAD(P)-binding Rossmann-fold domains"/>
    <property type="match status" value="1"/>
</dbReference>
<dbReference type="AlphaFoldDB" id="A0A0R2F7S4"/>
<feature type="domain" description="3-hydroxyacyl-CoA dehydrogenase NAD binding" evidence="10">
    <location>
        <begin position="5"/>
        <end position="184"/>
    </location>
</feature>
<evidence type="ECO:0000259" key="10">
    <source>
        <dbReference type="Pfam" id="PF02737"/>
    </source>
</evidence>
<dbReference type="InterPro" id="IPR006176">
    <property type="entry name" value="3-OHacyl-CoA_DH_NAD-bd"/>
</dbReference>
<accession>A0A0R2F7S4</accession>
<dbReference type="InterPro" id="IPR022694">
    <property type="entry name" value="3-OHacyl-CoA_DH"/>
</dbReference>
<dbReference type="Gene3D" id="1.10.1040.10">
    <property type="entry name" value="N-(1-d-carboxylethyl)-l-norvaline Dehydrogenase, domain 2"/>
    <property type="match status" value="1"/>
</dbReference>
<dbReference type="GO" id="GO:0006635">
    <property type="term" value="P:fatty acid beta-oxidation"/>
    <property type="evidence" value="ECO:0007669"/>
    <property type="project" value="TreeGrafter"/>
</dbReference>
<dbReference type="InterPro" id="IPR052242">
    <property type="entry name" value="Mito_3-hydroxyacyl-CoA_DH"/>
</dbReference>
<feature type="site" description="Important for catalytic activity" evidence="8">
    <location>
        <position position="141"/>
    </location>
</feature>
<comment type="caution">
    <text evidence="11">The sequence shown here is derived from an EMBL/GenBank/DDBJ whole genome shotgun (WGS) entry which is preliminary data.</text>
</comment>
<dbReference type="GO" id="GO:0003857">
    <property type="term" value="F:(3S)-3-hydroxyacyl-CoA dehydrogenase (NAD+) activity"/>
    <property type="evidence" value="ECO:0007669"/>
    <property type="project" value="UniProtKB-EC"/>
</dbReference>
<evidence type="ECO:0000256" key="4">
    <source>
        <dbReference type="ARBA" id="ARBA00023002"/>
    </source>
</evidence>
<comment type="pathway">
    <text evidence="2">Lipid metabolism; butanoate metabolism.</text>
</comment>
<evidence type="ECO:0000256" key="6">
    <source>
        <dbReference type="ARBA" id="ARBA00023098"/>
    </source>
</evidence>
<evidence type="ECO:0000313" key="12">
    <source>
        <dbReference type="Proteomes" id="UP000051442"/>
    </source>
</evidence>
<dbReference type="OrthoDB" id="9771883at2"/>
<dbReference type="InterPro" id="IPR006108">
    <property type="entry name" value="3HC_DH_C"/>
</dbReference>
<evidence type="ECO:0000256" key="1">
    <source>
        <dbReference type="ARBA" id="ARBA00005005"/>
    </source>
</evidence>
<dbReference type="NCBIfam" id="NF006143">
    <property type="entry name" value="PRK08293.1"/>
    <property type="match status" value="1"/>
</dbReference>
<dbReference type="PANTHER" id="PTHR43561">
    <property type="match status" value="1"/>
</dbReference>
<keyword evidence="6" id="KW-0443">Lipid metabolism</keyword>
<dbReference type="PANTHER" id="PTHR43561:SF3">
    <property type="entry name" value="HYDROXYACYL-COENZYME A DEHYDROGENASE, MITOCHONDRIAL"/>
    <property type="match status" value="1"/>
</dbReference>
<keyword evidence="3" id="KW-0276">Fatty acid metabolism</keyword>
<dbReference type="RefSeq" id="WP_054734652.1">
    <property type="nucleotide sequence ID" value="NZ_AYZM01000117.1"/>
</dbReference>
<dbReference type="InterPro" id="IPR008927">
    <property type="entry name" value="6-PGluconate_DH-like_C_sf"/>
</dbReference>
<dbReference type="EMBL" id="AYZM01000117">
    <property type="protein sequence ID" value="KRN21386.1"/>
    <property type="molecule type" value="Genomic_DNA"/>
</dbReference>
<keyword evidence="5" id="KW-0520">NAD</keyword>
<dbReference type="InterPro" id="IPR013328">
    <property type="entry name" value="6PGD_dom2"/>
</dbReference>
<evidence type="ECO:0000313" key="11">
    <source>
        <dbReference type="EMBL" id="KRN21386.1"/>
    </source>
</evidence>
<evidence type="ECO:0000259" key="9">
    <source>
        <dbReference type="Pfam" id="PF00725"/>
    </source>
</evidence>
<sequence>MTIQHVTVAGDGVLGSQIAFQTAFKGYNVTLYDINEKTVKHAQLLISQLQPSYEHDLQVTVDDFQTAMSRMTFSTDLADATKDADLIIEAIPEKISIKQSFYKELSQVVPKDAIFASNSSTLLPSDIAPATGRPTRFLNLHFANQIWLRNTAEVMGSPETNPAVFNTVVDFAKSIGMIAIPLQKEQPGYVLNSILVPWLNAALKLWANGIATPETIDKTWMVVLSSPIGPFGILDMIGLRTHYNIVVTEAERTGDADLKHAADKMKERIDANLLGPSTGEGFYHYPNPEFMNPDFLK</sequence>
<comment type="catalytic activity">
    <reaction evidence="7">
        <text>a (3S)-3-hydroxyacyl-CoA + NAD(+) = a 3-oxoacyl-CoA + NADH + H(+)</text>
        <dbReference type="Rhea" id="RHEA:22432"/>
        <dbReference type="ChEBI" id="CHEBI:15378"/>
        <dbReference type="ChEBI" id="CHEBI:57318"/>
        <dbReference type="ChEBI" id="CHEBI:57540"/>
        <dbReference type="ChEBI" id="CHEBI:57945"/>
        <dbReference type="ChEBI" id="CHEBI:90726"/>
        <dbReference type="EC" id="1.1.1.35"/>
    </reaction>
</comment>
<dbReference type="PATRIC" id="fig|1423804.4.peg.1211"/>